<dbReference type="AlphaFoldDB" id="A0A8T2UD57"/>
<keyword evidence="9" id="KW-1185">Reference proteome</keyword>
<dbReference type="GO" id="GO:0030276">
    <property type="term" value="F:clathrin binding"/>
    <property type="evidence" value="ECO:0007669"/>
    <property type="project" value="TreeGrafter"/>
</dbReference>
<feature type="domain" description="ENTH" evidence="7">
    <location>
        <begin position="19"/>
        <end position="151"/>
    </location>
</feature>
<dbReference type="EMBL" id="CM035414">
    <property type="protein sequence ID" value="KAH7430399.1"/>
    <property type="molecule type" value="Genomic_DNA"/>
</dbReference>
<gene>
    <name evidence="8" type="ORF">KP509_09G097000</name>
</gene>
<dbReference type="SMART" id="SM00273">
    <property type="entry name" value="ENTH"/>
    <property type="match status" value="1"/>
</dbReference>
<dbReference type="Proteomes" id="UP000825935">
    <property type="component" value="Chromosome 9"/>
</dbReference>
<name>A0A8T2UD57_CERRI</name>
<dbReference type="InterPro" id="IPR013809">
    <property type="entry name" value="ENTH"/>
</dbReference>
<comment type="subcellular location">
    <subcellularLocation>
        <location evidence="1">Cytoplasmic vesicle</location>
        <location evidence="1">Clathrin-coated vesicle</location>
    </subcellularLocation>
    <subcellularLocation>
        <location evidence="2">Golgi apparatus</location>
    </subcellularLocation>
</comment>
<evidence type="ECO:0000259" key="7">
    <source>
        <dbReference type="PROSITE" id="PS50942"/>
    </source>
</evidence>
<dbReference type="PANTHER" id="PTHR12276:SF91">
    <property type="entry name" value="CLATHRIN INTERACTOR EPSIN 2-RELATED"/>
    <property type="match status" value="1"/>
</dbReference>
<dbReference type="PROSITE" id="PS50942">
    <property type="entry name" value="ENTH"/>
    <property type="match status" value="1"/>
</dbReference>
<feature type="compositionally biased region" description="Low complexity" evidence="6">
    <location>
        <begin position="337"/>
        <end position="348"/>
    </location>
</feature>
<dbReference type="Gene3D" id="1.25.40.90">
    <property type="match status" value="1"/>
</dbReference>
<dbReference type="OrthoDB" id="4033880at2759"/>
<dbReference type="PANTHER" id="PTHR12276">
    <property type="entry name" value="EPSIN/ENT-RELATED"/>
    <property type="match status" value="1"/>
</dbReference>
<protein>
    <recommendedName>
        <fullName evidence="7">ENTH domain-containing protein</fullName>
    </recommendedName>
</protein>
<evidence type="ECO:0000256" key="4">
    <source>
        <dbReference type="ARBA" id="ARBA00023034"/>
    </source>
</evidence>
<reference evidence="8" key="1">
    <citation type="submission" date="2021-08" db="EMBL/GenBank/DDBJ databases">
        <title>WGS assembly of Ceratopteris richardii.</title>
        <authorList>
            <person name="Marchant D.B."/>
            <person name="Chen G."/>
            <person name="Jenkins J."/>
            <person name="Shu S."/>
            <person name="Leebens-Mack J."/>
            <person name="Grimwood J."/>
            <person name="Schmutz J."/>
            <person name="Soltis P."/>
            <person name="Soltis D."/>
            <person name="Chen Z.-H."/>
        </authorList>
    </citation>
    <scope>NUCLEOTIDE SEQUENCE</scope>
    <source>
        <strain evidence="8">Whitten #5841</strain>
        <tissue evidence="8">Leaf</tissue>
    </source>
</reference>
<evidence type="ECO:0000256" key="3">
    <source>
        <dbReference type="ARBA" id="ARBA00010130"/>
    </source>
</evidence>
<evidence type="ECO:0000313" key="9">
    <source>
        <dbReference type="Proteomes" id="UP000825935"/>
    </source>
</evidence>
<evidence type="ECO:0000313" key="8">
    <source>
        <dbReference type="EMBL" id="KAH7430399.1"/>
    </source>
</evidence>
<dbReference type="GO" id="GO:0005543">
    <property type="term" value="F:phospholipid binding"/>
    <property type="evidence" value="ECO:0007669"/>
    <property type="project" value="TreeGrafter"/>
</dbReference>
<dbReference type="CDD" id="cd03571">
    <property type="entry name" value="ENTH"/>
    <property type="match status" value="1"/>
</dbReference>
<dbReference type="GO" id="GO:0030125">
    <property type="term" value="C:clathrin vesicle coat"/>
    <property type="evidence" value="ECO:0007669"/>
    <property type="project" value="TreeGrafter"/>
</dbReference>
<dbReference type="GO" id="GO:0005768">
    <property type="term" value="C:endosome"/>
    <property type="evidence" value="ECO:0007669"/>
    <property type="project" value="TreeGrafter"/>
</dbReference>
<dbReference type="OMA" id="FDSINRM"/>
<comment type="caution">
    <text evidence="8">The sequence shown here is derived from an EMBL/GenBank/DDBJ whole genome shotgun (WGS) entry which is preliminary data.</text>
</comment>
<comment type="similarity">
    <text evidence="3">Belongs to the epsin family.</text>
</comment>
<keyword evidence="5" id="KW-0968">Cytoplasmic vesicle</keyword>
<feature type="compositionally biased region" description="Basic and acidic residues" evidence="6">
    <location>
        <begin position="292"/>
        <end position="306"/>
    </location>
</feature>
<organism evidence="8 9">
    <name type="scientific">Ceratopteris richardii</name>
    <name type="common">Triangle waterfern</name>
    <dbReference type="NCBI Taxonomy" id="49495"/>
    <lineage>
        <taxon>Eukaryota</taxon>
        <taxon>Viridiplantae</taxon>
        <taxon>Streptophyta</taxon>
        <taxon>Embryophyta</taxon>
        <taxon>Tracheophyta</taxon>
        <taxon>Polypodiopsida</taxon>
        <taxon>Polypodiidae</taxon>
        <taxon>Polypodiales</taxon>
        <taxon>Pteridineae</taxon>
        <taxon>Pteridaceae</taxon>
        <taxon>Parkerioideae</taxon>
        <taxon>Ceratopteris</taxon>
    </lineage>
</organism>
<dbReference type="FunFam" id="1.25.40.90:FF:000006">
    <property type="entry name" value="Clathrin interactor 1"/>
    <property type="match status" value="1"/>
</dbReference>
<feature type="compositionally biased region" description="Low complexity" evidence="6">
    <location>
        <begin position="374"/>
        <end position="384"/>
    </location>
</feature>
<evidence type="ECO:0000256" key="2">
    <source>
        <dbReference type="ARBA" id="ARBA00004555"/>
    </source>
</evidence>
<accession>A0A8T2UD57</accession>
<dbReference type="InterPro" id="IPR008942">
    <property type="entry name" value="ENTH_VHS"/>
</dbReference>
<proteinExistence type="inferred from homology"/>
<feature type="region of interest" description="Disordered" evidence="6">
    <location>
        <begin position="151"/>
        <end position="386"/>
    </location>
</feature>
<keyword evidence="4" id="KW-0333">Golgi apparatus</keyword>
<evidence type="ECO:0000256" key="1">
    <source>
        <dbReference type="ARBA" id="ARBA00004132"/>
    </source>
</evidence>
<dbReference type="GO" id="GO:0005794">
    <property type="term" value="C:Golgi apparatus"/>
    <property type="evidence" value="ECO:0007669"/>
    <property type="project" value="UniProtKB-SubCell"/>
</dbReference>
<feature type="compositionally biased region" description="Basic and acidic residues" evidence="6">
    <location>
        <begin position="151"/>
        <end position="162"/>
    </location>
</feature>
<dbReference type="Pfam" id="PF01417">
    <property type="entry name" value="ENTH"/>
    <property type="match status" value="1"/>
</dbReference>
<evidence type="ECO:0000256" key="5">
    <source>
        <dbReference type="ARBA" id="ARBA00023329"/>
    </source>
</evidence>
<sequence length="817" mass="89133">MEFKKVFDQTVREFKREVNKVLKVPEIEQKVLDATSNEPWGPHGTLMADIAQATRNYNDYQMIMSIIWKRINDTGRNWRHVYKALTLLEFLVGHGSERVIDEVREHAYQLQTLADFQYIDSSGKDQGQNVRKKSQSLVTLVNDKERIREARQKAAENRDKYRSASYGGGMYKPSSYQSTGGSYGGRHDDDGYGSNPRRGNWDDDRYGRERDGDRYRDEDRYGRDGDRYGRDNDRSSRGDRYKDDYYKDYEHEEDKNRRGYDDRSNDKYRSYDKDRDRAYDDEDRYSSRSSRSRGDDYGADDRKAADNRMPAPPSYEDAVGSPDIRPSEEQREGGGLAAAVARASRTSSIQANSLSTAPSLQSQNDDFDEFDPRASAAPATSAPTFQADQSLRQTEQVGAVRAPLQKTNMPSLSDELFGDSSGFTAAPVGPEQGVFDESPFKAEMSVPINAPVAFSVNTSMTVQDNGGVPGVGHSGNVSNAFASPPFMSAPSQPVPTAFVPAQPMAGAPSVSVQAVPMPTSNPSQPTSTLPMSNQAAPVTFGGDDLFGDSFSAVSNNAPATSSFSVPNSMQTNRNLVSPSFNSVNASQVNQNMAGITSQTLPSSVNQAQVPSSIPSVKQQQEKKFETKSTVWADTLSKGLIDLNIAGRKCSSDLSHRTMFSESSTVFSSIWTSLFSLFCTAKSNPLADIGIDFDLLRTERIKEERASSNKNSTVTMGKAMGSGSGLGLAGAGAIAPPAAPMMMANVGMSPGMGMTPPTGMGMRPPMGPGMGMMNPMMQMNPGMPFRPSGGMGMAMNPNMGMGMGMGAYPNQQQYGGYR</sequence>
<evidence type="ECO:0000256" key="6">
    <source>
        <dbReference type="SAM" id="MobiDB-lite"/>
    </source>
</evidence>
<feature type="compositionally biased region" description="Basic and acidic residues" evidence="6">
    <location>
        <begin position="199"/>
        <end position="278"/>
    </location>
</feature>
<feature type="compositionally biased region" description="Polar residues" evidence="6">
    <location>
        <begin position="349"/>
        <end position="364"/>
    </location>
</feature>
<dbReference type="SUPFAM" id="SSF48464">
    <property type="entry name" value="ENTH/VHS domain"/>
    <property type="match status" value="1"/>
</dbReference>
<dbReference type="GO" id="GO:0006897">
    <property type="term" value="P:endocytosis"/>
    <property type="evidence" value="ECO:0007669"/>
    <property type="project" value="TreeGrafter"/>
</dbReference>
<dbReference type="GO" id="GO:0005886">
    <property type="term" value="C:plasma membrane"/>
    <property type="evidence" value="ECO:0007669"/>
    <property type="project" value="TreeGrafter"/>
</dbReference>